<sequence length="65" mass="7022">MQLCLSIKCLFSLPLRKSLGMVHSLLQLAGFDWPVPDHSTMPSPAYLAGPDQLSSQQRPAASAGR</sequence>
<dbReference type="Proteomes" id="UP000711178">
    <property type="component" value="Unassembled WGS sequence"/>
</dbReference>
<feature type="domain" description="Transposase DDE" evidence="2">
    <location>
        <begin position="2"/>
        <end position="41"/>
    </location>
</feature>
<name>A0ABS7FBW8_9NEIS</name>
<dbReference type="Pfam" id="PF13737">
    <property type="entry name" value="DDE_Tnp_1_5"/>
    <property type="match status" value="1"/>
</dbReference>
<accession>A0ABS7FBW8</accession>
<dbReference type="InterPro" id="IPR025668">
    <property type="entry name" value="Tnp_DDE_dom"/>
</dbReference>
<dbReference type="EMBL" id="JAHDTB010000005">
    <property type="protein sequence ID" value="MBW8287568.1"/>
    <property type="molecule type" value="Genomic_DNA"/>
</dbReference>
<comment type="caution">
    <text evidence="3">The sequence shown here is derived from an EMBL/GenBank/DDBJ whole genome shotgun (WGS) entry which is preliminary data.</text>
</comment>
<evidence type="ECO:0000313" key="3">
    <source>
        <dbReference type="EMBL" id="MBW8287568.1"/>
    </source>
</evidence>
<organism evidence="3 4">
    <name type="scientific">Chromobacterium subtsugae</name>
    <dbReference type="NCBI Taxonomy" id="251747"/>
    <lineage>
        <taxon>Bacteria</taxon>
        <taxon>Pseudomonadati</taxon>
        <taxon>Pseudomonadota</taxon>
        <taxon>Betaproteobacteria</taxon>
        <taxon>Neisseriales</taxon>
        <taxon>Chromobacteriaceae</taxon>
        <taxon>Chromobacterium</taxon>
    </lineage>
</organism>
<evidence type="ECO:0000259" key="2">
    <source>
        <dbReference type="Pfam" id="PF13737"/>
    </source>
</evidence>
<protein>
    <submittedName>
        <fullName evidence="3">Transposase</fullName>
    </submittedName>
</protein>
<feature type="region of interest" description="Disordered" evidence="1">
    <location>
        <begin position="42"/>
        <end position="65"/>
    </location>
</feature>
<keyword evidence="4" id="KW-1185">Reference proteome</keyword>
<reference evidence="3 4" key="1">
    <citation type="submission" date="2021-05" db="EMBL/GenBank/DDBJ databases">
        <title>Draft Whole Genome Sequencing Of Biosensor Chromobacterium violaceum Strain CV026 Reveals A Regulatory RNA In Chromobacterium violaceum Phenotype Regulatory Network.</title>
        <authorList>
            <person name="Hong K.W."/>
            <person name="Chan K.G."/>
            <person name="Chang C.-Y."/>
        </authorList>
    </citation>
    <scope>NUCLEOTIDE SEQUENCE [LARGE SCALE GENOMIC DNA]</scope>
    <source>
        <strain evidence="3 4">ATCC 31532</strain>
    </source>
</reference>
<proteinExistence type="predicted"/>
<gene>
    <name evidence="3" type="ORF">KIF53_07995</name>
</gene>
<evidence type="ECO:0000256" key="1">
    <source>
        <dbReference type="SAM" id="MobiDB-lite"/>
    </source>
</evidence>
<evidence type="ECO:0000313" key="4">
    <source>
        <dbReference type="Proteomes" id="UP000711178"/>
    </source>
</evidence>